<dbReference type="PANTHER" id="PTHR22683">
    <property type="entry name" value="SPORULATION PROTEIN RELATED"/>
    <property type="match status" value="1"/>
</dbReference>
<dbReference type="PROSITE" id="PS50901">
    <property type="entry name" value="FTSK"/>
    <property type="match status" value="1"/>
</dbReference>
<evidence type="ECO:0000313" key="5">
    <source>
        <dbReference type="EMBL" id="RDU59313.1"/>
    </source>
</evidence>
<evidence type="ECO:0000256" key="3">
    <source>
        <dbReference type="PROSITE-ProRule" id="PRU00289"/>
    </source>
</evidence>
<dbReference type="EMBL" id="NXLR01000014">
    <property type="protein sequence ID" value="RDU59313.1"/>
    <property type="molecule type" value="Genomic_DNA"/>
</dbReference>
<evidence type="ECO:0000256" key="2">
    <source>
        <dbReference type="ARBA" id="ARBA00022840"/>
    </source>
</evidence>
<keyword evidence="6" id="KW-1185">Reference proteome</keyword>
<proteinExistence type="predicted"/>
<organism evidence="5 6">
    <name type="scientific">Helicobacter marmotae</name>
    <dbReference type="NCBI Taxonomy" id="152490"/>
    <lineage>
        <taxon>Bacteria</taxon>
        <taxon>Pseudomonadati</taxon>
        <taxon>Campylobacterota</taxon>
        <taxon>Epsilonproteobacteria</taxon>
        <taxon>Campylobacterales</taxon>
        <taxon>Helicobacteraceae</taxon>
        <taxon>Helicobacter</taxon>
    </lineage>
</organism>
<comment type="caution">
    <text evidence="5">The sequence shown here is derived from an EMBL/GenBank/DDBJ whole genome shotgun (WGS) entry which is preliminary data.</text>
</comment>
<dbReference type="Proteomes" id="UP000256599">
    <property type="component" value="Unassembled WGS sequence"/>
</dbReference>
<keyword evidence="2 3" id="KW-0067">ATP-binding</keyword>
<reference evidence="5 6" key="1">
    <citation type="submission" date="2018-04" db="EMBL/GenBank/DDBJ databases">
        <title>Novel Campyloabacter and Helicobacter Species and Strains.</title>
        <authorList>
            <person name="Mannion A.J."/>
            <person name="Shen Z."/>
            <person name="Fox J.G."/>
        </authorList>
    </citation>
    <scope>NUCLEOTIDE SEQUENCE [LARGE SCALE GENOMIC DNA]</scope>
    <source>
        <strain evidence="5 6">MIT 98-6070</strain>
    </source>
</reference>
<keyword evidence="1 3" id="KW-0547">Nucleotide-binding</keyword>
<dbReference type="GO" id="GO:0005524">
    <property type="term" value="F:ATP binding"/>
    <property type="evidence" value="ECO:0007669"/>
    <property type="project" value="UniProtKB-UniRule"/>
</dbReference>
<dbReference type="SUPFAM" id="SSF52540">
    <property type="entry name" value="P-loop containing nucleoside triphosphate hydrolases"/>
    <property type="match status" value="1"/>
</dbReference>
<dbReference type="InterPro" id="IPR002543">
    <property type="entry name" value="FtsK_dom"/>
</dbReference>
<dbReference type="Gene3D" id="3.40.50.300">
    <property type="entry name" value="P-loop containing nucleotide triphosphate hydrolases"/>
    <property type="match status" value="1"/>
</dbReference>
<dbReference type="OrthoDB" id="233350at2"/>
<sequence>MADFYTTNKEEALIHNILKDGLKAEIPKYYVLRIALARSLGLDKYPLNHSIWNEKTLGGETKGEYHLKQITGKDTKEDFDTMLRALLYTQHKEELDESGKNILNDEGFYKDTLSKYIKRGLYEIRQTWKLSDCFYQWCLDNLHLQMPESAREIQGKQSEPIDYAERIKDHCKKNAIEIDIMNKEESYRCYLMRVEVEDSMKIELFKKVSKQFKDVLGNEVLTQSCKGIPKTFDIQIAKAQKYWQKPKKAEIQAGLDTLKKADFKLGLFAGVDNEKKPFCFDLVEAVHLFVAGATGGGKTALLKTLLVCLLRHENVQITIIDPKGSSFKEFQHYERIKFIVDSKDFVPCVDELVQEMEERYKRHSEGVSYERMPYHILLIDELDSLASKGIDEELAKLAQKAREARIHLILGTQSPTAQNFTSNLRANIPSRIALKTSSTRQSMVILDEIGAEKLTGKGDMLIKLPHNAEIKRVLGVEIENEDINSFINT</sequence>
<feature type="binding site" evidence="3">
    <location>
        <begin position="292"/>
        <end position="299"/>
    </location>
    <ligand>
        <name>ATP</name>
        <dbReference type="ChEBI" id="CHEBI:30616"/>
    </ligand>
</feature>
<dbReference type="Pfam" id="PF01580">
    <property type="entry name" value="FtsK_SpoIIIE"/>
    <property type="match status" value="1"/>
</dbReference>
<dbReference type="GO" id="GO:0003677">
    <property type="term" value="F:DNA binding"/>
    <property type="evidence" value="ECO:0007669"/>
    <property type="project" value="InterPro"/>
</dbReference>
<dbReference type="InterPro" id="IPR027417">
    <property type="entry name" value="P-loop_NTPase"/>
</dbReference>
<accession>A0A3D8I2E5</accession>
<protein>
    <submittedName>
        <fullName evidence="5">DNA translocase FtsK</fullName>
    </submittedName>
</protein>
<dbReference type="AlphaFoldDB" id="A0A3D8I2E5"/>
<name>A0A3D8I2E5_9HELI</name>
<dbReference type="InterPro" id="IPR050206">
    <property type="entry name" value="FtsK/SpoIIIE/SftA"/>
</dbReference>
<dbReference type="RefSeq" id="WP_104700556.1">
    <property type="nucleotide sequence ID" value="NZ_FZPP01000038.1"/>
</dbReference>
<evidence type="ECO:0000259" key="4">
    <source>
        <dbReference type="PROSITE" id="PS50901"/>
    </source>
</evidence>
<dbReference type="PANTHER" id="PTHR22683:SF41">
    <property type="entry name" value="DNA TRANSLOCASE FTSK"/>
    <property type="match status" value="1"/>
</dbReference>
<evidence type="ECO:0000313" key="6">
    <source>
        <dbReference type="Proteomes" id="UP000256599"/>
    </source>
</evidence>
<feature type="domain" description="FtsK" evidence="4">
    <location>
        <begin position="275"/>
        <end position="443"/>
    </location>
</feature>
<evidence type="ECO:0000256" key="1">
    <source>
        <dbReference type="ARBA" id="ARBA00022741"/>
    </source>
</evidence>
<dbReference type="InterPro" id="IPR003593">
    <property type="entry name" value="AAA+_ATPase"/>
</dbReference>
<gene>
    <name evidence="5" type="ORF">CQA63_07195</name>
</gene>
<dbReference type="SMART" id="SM00382">
    <property type="entry name" value="AAA"/>
    <property type="match status" value="1"/>
</dbReference>